<sequence length="153" mass="16407">MPRDLSSRTPRGGCGAVGKALSPSLCCFPETSADYCGCAPSANGPNMAIVAASFAVGDCHYEVWVSIDGAVDLAHETLGLYSCDQRHLHTVVTRDVHGLVTWLTRSASINCVMATFSYPREGAVVTFAVFDPWTPDCSFPWGRWCCPAAAPWC</sequence>
<evidence type="ECO:0000313" key="2">
    <source>
        <dbReference type="Proteomes" id="UP000245119"/>
    </source>
</evidence>
<proteinExistence type="predicted"/>
<dbReference type="AlphaFoldDB" id="A0A2T7P6L6"/>
<dbReference type="Proteomes" id="UP000245119">
    <property type="component" value="Linkage Group LG6"/>
</dbReference>
<dbReference type="EMBL" id="PZQS01000006">
    <property type="protein sequence ID" value="PVD29067.1"/>
    <property type="molecule type" value="Genomic_DNA"/>
</dbReference>
<protein>
    <submittedName>
        <fullName evidence="1">Uncharacterized protein</fullName>
    </submittedName>
</protein>
<comment type="caution">
    <text evidence="1">The sequence shown here is derived from an EMBL/GenBank/DDBJ whole genome shotgun (WGS) entry which is preliminary data.</text>
</comment>
<name>A0A2T7P6L6_POMCA</name>
<accession>A0A2T7P6L6</accession>
<keyword evidence="2" id="KW-1185">Reference proteome</keyword>
<organism evidence="1 2">
    <name type="scientific">Pomacea canaliculata</name>
    <name type="common">Golden apple snail</name>
    <dbReference type="NCBI Taxonomy" id="400727"/>
    <lineage>
        <taxon>Eukaryota</taxon>
        <taxon>Metazoa</taxon>
        <taxon>Spiralia</taxon>
        <taxon>Lophotrochozoa</taxon>
        <taxon>Mollusca</taxon>
        <taxon>Gastropoda</taxon>
        <taxon>Caenogastropoda</taxon>
        <taxon>Architaenioglossa</taxon>
        <taxon>Ampullarioidea</taxon>
        <taxon>Ampullariidae</taxon>
        <taxon>Pomacea</taxon>
    </lineage>
</organism>
<gene>
    <name evidence="1" type="ORF">C0Q70_11664</name>
</gene>
<reference evidence="1 2" key="1">
    <citation type="submission" date="2018-04" db="EMBL/GenBank/DDBJ databases">
        <title>The genome of golden apple snail Pomacea canaliculata provides insight into stress tolerance and invasive adaptation.</title>
        <authorList>
            <person name="Liu C."/>
            <person name="Liu B."/>
            <person name="Ren Y."/>
            <person name="Zhang Y."/>
            <person name="Wang H."/>
            <person name="Li S."/>
            <person name="Jiang F."/>
            <person name="Yin L."/>
            <person name="Zhang G."/>
            <person name="Qian W."/>
            <person name="Fan W."/>
        </authorList>
    </citation>
    <scope>NUCLEOTIDE SEQUENCE [LARGE SCALE GENOMIC DNA]</scope>
    <source>
        <strain evidence="1">SZHN2017</strain>
        <tissue evidence="1">Muscle</tissue>
    </source>
</reference>
<evidence type="ECO:0000313" key="1">
    <source>
        <dbReference type="EMBL" id="PVD29067.1"/>
    </source>
</evidence>